<keyword evidence="2" id="KW-0328">Glycosyltransferase</keyword>
<keyword evidence="4" id="KW-1133">Transmembrane helix</keyword>
<dbReference type="HOGENOM" id="CLU_023978_1_0_9"/>
<dbReference type="PATRIC" id="fig|1256908.3.peg.942"/>
<keyword evidence="3 5" id="KW-0808">Transferase</keyword>
<feature type="transmembrane region" description="Helical" evidence="4">
    <location>
        <begin position="382"/>
        <end position="403"/>
    </location>
</feature>
<dbReference type="GO" id="GO:0016757">
    <property type="term" value="F:glycosyltransferase activity"/>
    <property type="evidence" value="ECO:0007669"/>
    <property type="project" value="UniProtKB-KW"/>
</dbReference>
<dbReference type="Proteomes" id="UP000016608">
    <property type="component" value="Unassembled WGS sequence"/>
</dbReference>
<accession>U2PZZ6</accession>
<dbReference type="EMBL" id="AWVJ01000066">
    <property type="protein sequence ID" value="ERK49666.1"/>
    <property type="molecule type" value="Genomic_DNA"/>
</dbReference>
<feature type="transmembrane region" description="Helical" evidence="4">
    <location>
        <begin position="316"/>
        <end position="338"/>
    </location>
</feature>
<feature type="transmembrane region" description="Helical" evidence="4">
    <location>
        <begin position="350"/>
        <end position="370"/>
    </location>
</feature>
<keyword evidence="4" id="KW-0812">Transmembrane</keyword>
<dbReference type="SUPFAM" id="SSF53448">
    <property type="entry name" value="Nucleotide-diphospho-sugar transferases"/>
    <property type="match status" value="1"/>
</dbReference>
<keyword evidence="6" id="KW-1185">Reference proteome</keyword>
<name>U2PZZ6_EUBRA</name>
<feature type="transmembrane region" description="Helical" evidence="4">
    <location>
        <begin position="15"/>
        <end position="37"/>
    </location>
</feature>
<reference evidence="5 6" key="1">
    <citation type="submission" date="2013-06" db="EMBL/GenBank/DDBJ databases">
        <authorList>
            <person name="Weinstock G."/>
            <person name="Sodergren E."/>
            <person name="Lobos E.A."/>
            <person name="Fulton L."/>
            <person name="Fulton R."/>
            <person name="Courtney L."/>
            <person name="Fronick C."/>
            <person name="O'Laughlin M."/>
            <person name="Godfrey J."/>
            <person name="Wilson R.M."/>
            <person name="Miner T."/>
            <person name="Farmer C."/>
            <person name="Delehaunty K."/>
            <person name="Cordes M."/>
            <person name="Minx P."/>
            <person name="Tomlinson C."/>
            <person name="Chen J."/>
            <person name="Wollam A."/>
            <person name="Pepin K.H."/>
            <person name="Bhonagiri V."/>
            <person name="Zhang X."/>
            <person name="Warren W."/>
            <person name="Mitreva M."/>
            <person name="Mardis E.R."/>
            <person name="Wilson R.K."/>
        </authorList>
    </citation>
    <scope>NUCLEOTIDE SEQUENCE [LARGE SCALE GENOMIC DNA]</scope>
    <source>
        <strain evidence="5 6">ATCC 29099</strain>
    </source>
</reference>
<dbReference type="InterPro" id="IPR029044">
    <property type="entry name" value="Nucleotide-diphossugar_trans"/>
</dbReference>
<dbReference type="PANTHER" id="PTHR43630:SF1">
    <property type="entry name" value="POLY-BETA-1,6-N-ACETYL-D-GLUCOSAMINE SYNTHASE"/>
    <property type="match status" value="1"/>
</dbReference>
<evidence type="ECO:0000313" key="5">
    <source>
        <dbReference type="EMBL" id="ERK49666.1"/>
    </source>
</evidence>
<keyword evidence="4" id="KW-0472">Membrane</keyword>
<dbReference type="Pfam" id="PF13641">
    <property type="entry name" value="Glyco_tranf_2_3"/>
    <property type="match status" value="1"/>
</dbReference>
<dbReference type="PROSITE" id="PS51257">
    <property type="entry name" value="PROKAR_LIPOPROTEIN"/>
    <property type="match status" value="1"/>
</dbReference>
<dbReference type="PANTHER" id="PTHR43630">
    <property type="entry name" value="POLY-BETA-1,6-N-ACETYL-D-GLUCOSAMINE SYNTHASE"/>
    <property type="match status" value="1"/>
</dbReference>
<sequence length="427" mass="49321">MYREETIMLVTITRVINWSILFAFIACFSYQIVYLIAPYIKKEKTHKPLQMHRYAVLIAARNEENVLGGLLDSIRAQNYPSELVDIYVVADNCTDTTAEIAYAHGAYVYERFNRVQIGKGYALKYLLDQISLSDNLEDYDGFFIFDADNLLDENYIKEMNMTFNDGYDAVTSYRNSKNFGDNWISHGYGLWFLHEAQFLNRGRMRIGNSCMVSGTGYMISRELIEKNDGWNFFLLTEDIEFTADCIANGVTIGYCERAEFYDEQPTRLSVSWHQRMRWVKGYFQVYKKYGRQLLSKVGKKGCFSCFDMLMSNLPAFILTMIATFAGLTLTILALLTAQDFTSALLCVGKFTVNTSAAMLVLGIYTTLTEWKHIHMAWYRKIGYMFTFPIYMLTYIPIAFMAMFKKVEWKPIAHGSRVTKTPIRTIAS</sequence>
<protein>
    <submittedName>
        <fullName evidence="5">Glycosyltransferase, group 2 family protein</fullName>
    </submittedName>
</protein>
<dbReference type="AlphaFoldDB" id="U2PZZ6"/>
<evidence type="ECO:0000256" key="2">
    <source>
        <dbReference type="ARBA" id="ARBA00022676"/>
    </source>
</evidence>
<organism evidence="5 6">
    <name type="scientific">Eubacterium ramulus ATCC 29099</name>
    <dbReference type="NCBI Taxonomy" id="1256908"/>
    <lineage>
        <taxon>Bacteria</taxon>
        <taxon>Bacillati</taxon>
        <taxon>Bacillota</taxon>
        <taxon>Clostridia</taxon>
        <taxon>Eubacteriales</taxon>
        <taxon>Eubacteriaceae</taxon>
        <taxon>Eubacterium</taxon>
    </lineage>
</organism>
<dbReference type="CDD" id="cd06438">
    <property type="entry name" value="EpsO_like"/>
    <property type="match status" value="1"/>
</dbReference>
<dbReference type="eggNOG" id="COG1215">
    <property type="taxonomic scope" value="Bacteria"/>
</dbReference>
<proteinExistence type="inferred from homology"/>
<evidence type="ECO:0000256" key="3">
    <source>
        <dbReference type="ARBA" id="ARBA00022679"/>
    </source>
</evidence>
<comment type="caution">
    <text evidence="5">The sequence shown here is derived from an EMBL/GenBank/DDBJ whole genome shotgun (WGS) entry which is preliminary data.</text>
</comment>
<evidence type="ECO:0000313" key="6">
    <source>
        <dbReference type="Proteomes" id="UP000016608"/>
    </source>
</evidence>
<gene>
    <name evidence="5" type="ORF">HMPREF0373_01028</name>
</gene>
<evidence type="ECO:0000256" key="1">
    <source>
        <dbReference type="ARBA" id="ARBA00006739"/>
    </source>
</evidence>
<comment type="similarity">
    <text evidence="1">Belongs to the glycosyltransferase 2 family.</text>
</comment>
<dbReference type="Gene3D" id="3.90.550.10">
    <property type="entry name" value="Spore Coat Polysaccharide Biosynthesis Protein SpsA, Chain A"/>
    <property type="match status" value="1"/>
</dbReference>
<evidence type="ECO:0000256" key="4">
    <source>
        <dbReference type="SAM" id="Phobius"/>
    </source>
</evidence>